<dbReference type="AlphaFoldDB" id="A0A482WHL0"/>
<evidence type="ECO:0000256" key="2">
    <source>
        <dbReference type="ARBA" id="ARBA00022741"/>
    </source>
</evidence>
<reference evidence="10 11" key="1">
    <citation type="journal article" date="2017" name="Gigascience">
        <title>Genome sequence of the small brown planthopper, Laodelphax striatellus.</title>
        <authorList>
            <person name="Zhu J."/>
            <person name="Jiang F."/>
            <person name="Wang X."/>
            <person name="Yang P."/>
            <person name="Bao Y."/>
            <person name="Zhao W."/>
            <person name="Wang W."/>
            <person name="Lu H."/>
            <person name="Wang Q."/>
            <person name="Cui N."/>
            <person name="Li J."/>
            <person name="Chen X."/>
            <person name="Luo L."/>
            <person name="Yu J."/>
            <person name="Kang L."/>
            <person name="Cui F."/>
        </authorList>
    </citation>
    <scope>NUCLEOTIDE SEQUENCE [LARGE SCALE GENOMIC DNA]</scope>
    <source>
        <strain evidence="10">Lst14</strain>
    </source>
</reference>
<comment type="caution">
    <text evidence="10">The sequence shown here is derived from an EMBL/GenBank/DDBJ whole genome shotgun (WGS) entry which is preliminary data.</text>
</comment>
<dbReference type="InParanoid" id="A0A482WHL0"/>
<dbReference type="SMR" id="A0A482WHL0"/>
<dbReference type="GO" id="GO:0005634">
    <property type="term" value="C:nucleus"/>
    <property type="evidence" value="ECO:0007669"/>
    <property type="project" value="TreeGrafter"/>
</dbReference>
<dbReference type="FunFam" id="3.40.50.300:FF:000500">
    <property type="entry name" value="ATP-dependent RNA helicase DHX29"/>
    <property type="match status" value="1"/>
</dbReference>
<name>A0A482WHL0_LAOST</name>
<feature type="domain" description="Helicase C-terminal" evidence="9">
    <location>
        <begin position="603"/>
        <end position="770"/>
    </location>
</feature>
<evidence type="ECO:0000313" key="10">
    <source>
        <dbReference type="EMBL" id="RZF32716.1"/>
    </source>
</evidence>
<evidence type="ECO:0000313" key="11">
    <source>
        <dbReference type="Proteomes" id="UP000291343"/>
    </source>
</evidence>
<dbReference type="CDD" id="cd18791">
    <property type="entry name" value="SF2_C_RHA"/>
    <property type="match status" value="1"/>
</dbReference>
<evidence type="ECO:0000256" key="6">
    <source>
        <dbReference type="ARBA" id="ARBA00047984"/>
    </source>
</evidence>
<keyword evidence="3" id="KW-0378">Hydrolase</keyword>
<dbReference type="PROSITE" id="PS00690">
    <property type="entry name" value="DEAH_ATP_HELICASE"/>
    <property type="match status" value="1"/>
</dbReference>
<dbReference type="Pfam" id="PF00270">
    <property type="entry name" value="DEAD"/>
    <property type="match status" value="1"/>
</dbReference>
<gene>
    <name evidence="10" type="ORF">LSTR_LSTR005909</name>
</gene>
<dbReference type="GO" id="GO:0003724">
    <property type="term" value="F:RNA helicase activity"/>
    <property type="evidence" value="ECO:0007669"/>
    <property type="project" value="UniProtKB-EC"/>
</dbReference>
<protein>
    <recommendedName>
        <fullName evidence="1">RNA helicase</fullName>
        <ecNumber evidence="1">3.6.4.13</ecNumber>
    </recommendedName>
</protein>
<accession>A0A482WHL0</accession>
<feature type="compositionally biased region" description="Polar residues" evidence="7">
    <location>
        <begin position="213"/>
        <end position="243"/>
    </location>
</feature>
<evidence type="ECO:0000256" key="4">
    <source>
        <dbReference type="ARBA" id="ARBA00022806"/>
    </source>
</evidence>
<feature type="domain" description="Helicase ATP-binding" evidence="8">
    <location>
        <begin position="341"/>
        <end position="511"/>
    </location>
</feature>
<keyword evidence="2" id="KW-0547">Nucleotide-binding</keyword>
<keyword evidence="4" id="KW-0347">Helicase</keyword>
<evidence type="ECO:0000256" key="5">
    <source>
        <dbReference type="ARBA" id="ARBA00022840"/>
    </source>
</evidence>
<proteinExistence type="predicted"/>
<dbReference type="SMART" id="SM00490">
    <property type="entry name" value="HELICc"/>
    <property type="match status" value="1"/>
</dbReference>
<dbReference type="Pfam" id="PF21010">
    <property type="entry name" value="HA2_C"/>
    <property type="match status" value="1"/>
</dbReference>
<dbReference type="EMBL" id="QKKF02036096">
    <property type="protein sequence ID" value="RZF32716.1"/>
    <property type="molecule type" value="Genomic_DNA"/>
</dbReference>
<organism evidence="10 11">
    <name type="scientific">Laodelphax striatellus</name>
    <name type="common">Small brown planthopper</name>
    <name type="synonym">Delphax striatella</name>
    <dbReference type="NCBI Taxonomy" id="195883"/>
    <lineage>
        <taxon>Eukaryota</taxon>
        <taxon>Metazoa</taxon>
        <taxon>Ecdysozoa</taxon>
        <taxon>Arthropoda</taxon>
        <taxon>Hexapoda</taxon>
        <taxon>Insecta</taxon>
        <taxon>Pterygota</taxon>
        <taxon>Neoptera</taxon>
        <taxon>Paraneoptera</taxon>
        <taxon>Hemiptera</taxon>
        <taxon>Auchenorrhyncha</taxon>
        <taxon>Fulgoroidea</taxon>
        <taxon>Delphacidae</taxon>
        <taxon>Criomorphinae</taxon>
        <taxon>Laodelphax</taxon>
    </lineage>
</organism>
<dbReference type="SMART" id="SM00847">
    <property type="entry name" value="HA2"/>
    <property type="match status" value="1"/>
</dbReference>
<dbReference type="SUPFAM" id="SSF52540">
    <property type="entry name" value="P-loop containing nucleoside triphosphate hydrolases"/>
    <property type="match status" value="1"/>
</dbReference>
<comment type="catalytic activity">
    <reaction evidence="6">
        <text>ATP + H2O = ADP + phosphate + H(+)</text>
        <dbReference type="Rhea" id="RHEA:13065"/>
        <dbReference type="ChEBI" id="CHEBI:15377"/>
        <dbReference type="ChEBI" id="CHEBI:15378"/>
        <dbReference type="ChEBI" id="CHEBI:30616"/>
        <dbReference type="ChEBI" id="CHEBI:43474"/>
        <dbReference type="ChEBI" id="CHEBI:456216"/>
        <dbReference type="EC" id="3.6.4.13"/>
    </reaction>
</comment>
<evidence type="ECO:0000256" key="3">
    <source>
        <dbReference type="ARBA" id="ARBA00022801"/>
    </source>
</evidence>
<evidence type="ECO:0000256" key="1">
    <source>
        <dbReference type="ARBA" id="ARBA00012552"/>
    </source>
</evidence>
<dbReference type="GO" id="GO:0002151">
    <property type="term" value="F:G-quadruplex RNA binding"/>
    <property type="evidence" value="ECO:0007669"/>
    <property type="project" value="TreeGrafter"/>
</dbReference>
<dbReference type="InterPro" id="IPR001650">
    <property type="entry name" value="Helicase_C-like"/>
</dbReference>
<feature type="region of interest" description="Disordered" evidence="7">
    <location>
        <begin position="212"/>
        <end position="298"/>
    </location>
</feature>
<dbReference type="InterPro" id="IPR011545">
    <property type="entry name" value="DEAD/DEAH_box_helicase_dom"/>
</dbReference>
<evidence type="ECO:0000259" key="8">
    <source>
        <dbReference type="PROSITE" id="PS51192"/>
    </source>
</evidence>
<dbReference type="Gene3D" id="1.20.120.1080">
    <property type="match status" value="1"/>
</dbReference>
<dbReference type="InterPro" id="IPR014001">
    <property type="entry name" value="Helicase_ATP-bd"/>
</dbReference>
<evidence type="ECO:0000259" key="9">
    <source>
        <dbReference type="PROSITE" id="PS51194"/>
    </source>
</evidence>
<feature type="compositionally biased region" description="Polar residues" evidence="7">
    <location>
        <begin position="250"/>
        <end position="266"/>
    </location>
</feature>
<dbReference type="GO" id="GO:0003678">
    <property type="term" value="F:DNA helicase activity"/>
    <property type="evidence" value="ECO:0007669"/>
    <property type="project" value="TreeGrafter"/>
</dbReference>
<evidence type="ECO:0000256" key="7">
    <source>
        <dbReference type="SAM" id="MobiDB-lite"/>
    </source>
</evidence>
<keyword evidence="5" id="KW-0067">ATP-binding</keyword>
<dbReference type="GO" id="GO:0005524">
    <property type="term" value="F:ATP binding"/>
    <property type="evidence" value="ECO:0007669"/>
    <property type="project" value="UniProtKB-KW"/>
</dbReference>
<dbReference type="PANTHER" id="PTHR18934">
    <property type="entry name" value="ATP-DEPENDENT RNA HELICASE"/>
    <property type="match status" value="1"/>
</dbReference>
<dbReference type="Proteomes" id="UP000291343">
    <property type="component" value="Unassembled WGS sequence"/>
</dbReference>
<dbReference type="PROSITE" id="PS51194">
    <property type="entry name" value="HELICASE_CTER"/>
    <property type="match status" value="1"/>
</dbReference>
<dbReference type="PROSITE" id="PS51192">
    <property type="entry name" value="HELICASE_ATP_BIND_1"/>
    <property type="match status" value="1"/>
</dbReference>
<dbReference type="InterPro" id="IPR007502">
    <property type="entry name" value="Helicase-assoc_dom"/>
</dbReference>
<dbReference type="EC" id="3.6.4.13" evidence="1"/>
<dbReference type="STRING" id="195883.A0A482WHL0"/>
<dbReference type="SMART" id="SM00487">
    <property type="entry name" value="DEXDc"/>
    <property type="match status" value="1"/>
</dbReference>
<dbReference type="GO" id="GO:0005737">
    <property type="term" value="C:cytoplasm"/>
    <property type="evidence" value="ECO:0007669"/>
    <property type="project" value="TreeGrafter"/>
</dbReference>
<keyword evidence="11" id="KW-1185">Reference proteome</keyword>
<dbReference type="Pfam" id="PF00271">
    <property type="entry name" value="Helicase_C"/>
    <property type="match status" value="1"/>
</dbReference>
<dbReference type="InterPro" id="IPR002464">
    <property type="entry name" value="DNA/RNA_helicase_DEAH_CS"/>
</dbReference>
<dbReference type="GO" id="GO:0016787">
    <property type="term" value="F:hydrolase activity"/>
    <property type="evidence" value="ECO:0007669"/>
    <property type="project" value="UniProtKB-KW"/>
</dbReference>
<dbReference type="Gene3D" id="3.40.50.300">
    <property type="entry name" value="P-loop containing nucleotide triphosphate hydrolases"/>
    <property type="match status" value="2"/>
</dbReference>
<dbReference type="PANTHER" id="PTHR18934:SF257">
    <property type="entry name" value="ATP-DEPENDENT RNA HELICASE DHX30"/>
    <property type="match status" value="1"/>
</dbReference>
<dbReference type="OrthoDB" id="5600252at2759"/>
<sequence length="935" mass="104255">MEPTVQNFMKNFAGVTGPSVNTNASNSSANSQIQSNSSQGISTPFGMTNIWAPLTSNTAQASGSTNESISSIVDDLLDLSFDESSLPEVPAALAPKEASVSAIQSLAVGSPVPISNLFQNDASNDTSRVVQSEMMNASKGITSIPNGNTNIVCALKDNMQISSDMGAAKDMACAPKASSNIPPHLKDALKDIMNVHRDIQAQNLAAECPAQKIPSQSMQETRSKPVPNQQQSSFQKVTSQNVQEIRGKQVPNQQPSNHQVPSQNSAQEKKQQTAIGTKRKSTTEEQSSPAKSLPKSVMANEFDLDRKLKCELEEKKFTAKYQEFQKIRQALPIFQKKDAIIDLIEKNQFVVISGPTGCGKTTQVSQYILDTEIVKGRGSSCRIVCTQPRRISAVSVAHRIADERCDTVGEEDSSVGYQVRLKKKTPRVYGSILLCTPGILLQNMHNDPELQGISHLLMDEIHERDVTSDFFMAVMKELTVKRNIKVVLMSATMDSNLFSNYFNKCPMLDIPGAMFPVKVHFLEDILTMIKPNSTVVQSSKPMGRRGPSLGRSNNNFQQKKTEYAIMMKQYIERLNRSKEYPNNVVQQLTDFKVEFLNVENVFALIKYICFEKNQPGAILVFLPGWDNITSLYNMMDECGQFPEDKFLIIPLHSSTSIQHQQMAFQTPQPGVRKIVIATNIAETSITINDIVFVIDCGLSKLKRFDARKKITTLDTEFISKSSLLQRRGRAGRWVSNRLILFVEFQTLVEAQVLDANENLTALGKLVAFLPVDHFLAKMIILGVFFRCLDPILSIASSLSLKDPFVLQIKKRKELEAKKLELDQERYSDHILIGEVMRQWDEAVADNRSREFCDENYVSEATFEFLSAIKQQLADCLHEMKFIPSGNFLNYTDANLNVNSQNIAVLRAVVCAALYPNVANVKQIVKLLTKEEEKMN</sequence>
<dbReference type="InterPro" id="IPR027417">
    <property type="entry name" value="P-loop_NTPase"/>
</dbReference>